<feature type="domain" description="MobA-like NTP transferase" evidence="9">
    <location>
        <begin position="8"/>
        <end position="160"/>
    </location>
</feature>
<comment type="cofactor">
    <cofactor evidence="8">
        <name>Mg(2+)</name>
        <dbReference type="ChEBI" id="CHEBI:18420"/>
    </cofactor>
</comment>
<dbReference type="EC" id="2.7.7.77" evidence="8"/>
<dbReference type="Pfam" id="PF12804">
    <property type="entry name" value="NTP_transf_3"/>
    <property type="match status" value="1"/>
</dbReference>
<evidence type="ECO:0000256" key="3">
    <source>
        <dbReference type="ARBA" id="ARBA00022723"/>
    </source>
</evidence>
<organism evidence="10 11">
    <name type="scientific">Tychonema bourrellyi FEM_GT703</name>
    <dbReference type="NCBI Taxonomy" id="2040638"/>
    <lineage>
        <taxon>Bacteria</taxon>
        <taxon>Bacillati</taxon>
        <taxon>Cyanobacteriota</taxon>
        <taxon>Cyanophyceae</taxon>
        <taxon>Oscillatoriophycideae</taxon>
        <taxon>Oscillatoriales</taxon>
        <taxon>Microcoleaceae</taxon>
        <taxon>Tychonema</taxon>
    </lineage>
</organism>
<dbReference type="AlphaFoldDB" id="A0A2G4EZQ6"/>
<dbReference type="GO" id="GO:0061603">
    <property type="term" value="F:molybdenum cofactor guanylyltransferase activity"/>
    <property type="evidence" value="ECO:0007669"/>
    <property type="project" value="UniProtKB-EC"/>
</dbReference>
<dbReference type="Gene3D" id="3.90.550.10">
    <property type="entry name" value="Spore Coat Polysaccharide Biosynthesis Protein SpsA, Chain A"/>
    <property type="match status" value="1"/>
</dbReference>
<dbReference type="EMBL" id="NXIB02000070">
    <property type="protein sequence ID" value="PHX54992.1"/>
    <property type="molecule type" value="Genomic_DNA"/>
</dbReference>
<evidence type="ECO:0000256" key="8">
    <source>
        <dbReference type="HAMAP-Rule" id="MF_00316"/>
    </source>
</evidence>
<comment type="similarity">
    <text evidence="8">Belongs to the MobA family.</text>
</comment>
<feature type="binding site" evidence="8">
    <location>
        <position position="100"/>
    </location>
    <ligand>
        <name>Mg(2+)</name>
        <dbReference type="ChEBI" id="CHEBI:18420"/>
    </ligand>
</feature>
<dbReference type="CDD" id="cd02503">
    <property type="entry name" value="MobA"/>
    <property type="match status" value="1"/>
</dbReference>
<keyword evidence="7 8" id="KW-0501">Molybdenum cofactor biosynthesis</keyword>
<dbReference type="PANTHER" id="PTHR19136">
    <property type="entry name" value="MOLYBDENUM COFACTOR GUANYLYLTRANSFERASE"/>
    <property type="match status" value="1"/>
</dbReference>
<keyword evidence="2 8" id="KW-0808">Transferase</keyword>
<dbReference type="SUPFAM" id="SSF53448">
    <property type="entry name" value="Nucleotide-diphospho-sugar transferases"/>
    <property type="match status" value="1"/>
</dbReference>
<dbReference type="HAMAP" id="MF_00316">
    <property type="entry name" value="MobA"/>
    <property type="match status" value="1"/>
</dbReference>
<dbReference type="GO" id="GO:0005525">
    <property type="term" value="F:GTP binding"/>
    <property type="evidence" value="ECO:0007669"/>
    <property type="project" value="UniProtKB-UniRule"/>
</dbReference>
<keyword evidence="6 8" id="KW-0342">GTP-binding</keyword>
<feature type="binding site" evidence="8">
    <location>
        <begin position="11"/>
        <end position="13"/>
    </location>
    <ligand>
        <name>GTP</name>
        <dbReference type="ChEBI" id="CHEBI:37565"/>
    </ligand>
</feature>
<comment type="function">
    <text evidence="8">Transfers a GMP moiety from GTP to Mo-molybdopterin (Mo-MPT) cofactor (Moco or molybdenum cofactor) to form Mo-molybdopterin guanine dinucleotide (Mo-MGD) cofactor.</text>
</comment>
<protein>
    <recommendedName>
        <fullName evidence="8">Probable molybdenum cofactor guanylyltransferase</fullName>
        <shortName evidence="8">MoCo guanylyltransferase</shortName>
        <ecNumber evidence="8">2.7.7.77</ecNumber>
    </recommendedName>
    <alternativeName>
        <fullName evidence="8">GTP:molybdopterin guanylyltransferase</fullName>
    </alternativeName>
    <alternativeName>
        <fullName evidence="8">Mo-MPT guanylyltransferase</fullName>
    </alternativeName>
    <alternativeName>
        <fullName evidence="8">Molybdopterin guanylyltransferase</fullName>
    </alternativeName>
    <alternativeName>
        <fullName evidence="8">Molybdopterin-guanine dinucleotide synthase</fullName>
        <shortName evidence="8">MGD synthase</shortName>
    </alternativeName>
</protein>
<keyword evidence="3 8" id="KW-0479">Metal-binding</keyword>
<keyword evidence="5 8" id="KW-0460">Magnesium</keyword>
<dbReference type="GO" id="GO:0005737">
    <property type="term" value="C:cytoplasm"/>
    <property type="evidence" value="ECO:0007669"/>
    <property type="project" value="UniProtKB-SubCell"/>
</dbReference>
<comment type="caution">
    <text evidence="10">The sequence shown here is derived from an EMBL/GenBank/DDBJ whole genome shotgun (WGS) entry which is preliminary data.</text>
</comment>
<feature type="binding site" evidence="8">
    <location>
        <position position="100"/>
    </location>
    <ligand>
        <name>GTP</name>
        <dbReference type="ChEBI" id="CHEBI:37565"/>
    </ligand>
</feature>
<evidence type="ECO:0000256" key="2">
    <source>
        <dbReference type="ARBA" id="ARBA00022679"/>
    </source>
</evidence>
<reference evidence="10" key="1">
    <citation type="submission" date="2017-10" db="EMBL/GenBank/DDBJ databases">
        <title>Draft genome sequence of the planktic cyanobacteria Tychonema bourrellyi isolated from alpine lentic freshwater.</title>
        <authorList>
            <person name="Tett A."/>
            <person name="Armanini F."/>
            <person name="Asnicar F."/>
            <person name="Boscaini A."/>
            <person name="Pasolli E."/>
            <person name="Zolfo M."/>
            <person name="Donati C."/>
            <person name="Salmaso N."/>
            <person name="Segata N."/>
        </authorList>
    </citation>
    <scope>NUCLEOTIDE SEQUENCE</scope>
    <source>
        <strain evidence="10">FEM_GT703</strain>
    </source>
</reference>
<keyword evidence="4 8" id="KW-0547">Nucleotide-binding</keyword>
<evidence type="ECO:0000259" key="9">
    <source>
        <dbReference type="Pfam" id="PF12804"/>
    </source>
</evidence>
<name>A0A2G4EZQ6_9CYAN</name>
<dbReference type="Proteomes" id="UP000226442">
    <property type="component" value="Unassembled WGS sequence"/>
</dbReference>
<evidence type="ECO:0000313" key="10">
    <source>
        <dbReference type="EMBL" id="PHX54992.1"/>
    </source>
</evidence>
<gene>
    <name evidence="8" type="primary">mobA</name>
    <name evidence="10" type="ORF">CP500_013295</name>
</gene>
<dbReference type="NCBIfam" id="NF002741">
    <property type="entry name" value="PRK02726.1"/>
    <property type="match status" value="1"/>
</dbReference>
<feature type="binding site" evidence="8">
    <location>
        <position position="23"/>
    </location>
    <ligand>
        <name>GTP</name>
        <dbReference type="ChEBI" id="CHEBI:37565"/>
    </ligand>
</feature>
<keyword evidence="10" id="KW-0548">Nucleotidyltransferase</keyword>
<evidence type="ECO:0000256" key="4">
    <source>
        <dbReference type="ARBA" id="ARBA00022741"/>
    </source>
</evidence>
<comment type="caution">
    <text evidence="8">Lacks conserved residue(s) required for the propagation of feature annotation.</text>
</comment>
<dbReference type="InterPro" id="IPR013482">
    <property type="entry name" value="Molybde_CF_guanTrfase"/>
</dbReference>
<dbReference type="PANTHER" id="PTHR19136:SF81">
    <property type="entry name" value="MOLYBDENUM COFACTOR GUANYLYLTRANSFERASE"/>
    <property type="match status" value="1"/>
</dbReference>
<dbReference type="InterPro" id="IPR029044">
    <property type="entry name" value="Nucleotide-diphossugar_trans"/>
</dbReference>
<evidence type="ECO:0000256" key="5">
    <source>
        <dbReference type="ARBA" id="ARBA00022842"/>
    </source>
</evidence>
<comment type="subcellular location">
    <subcellularLocation>
        <location evidence="8">Cytoplasm</location>
    </subcellularLocation>
</comment>
<dbReference type="GO" id="GO:0046872">
    <property type="term" value="F:metal ion binding"/>
    <property type="evidence" value="ECO:0007669"/>
    <property type="project" value="UniProtKB-KW"/>
</dbReference>
<accession>A0A2G4EZQ6</accession>
<evidence type="ECO:0000256" key="1">
    <source>
        <dbReference type="ARBA" id="ARBA00022490"/>
    </source>
</evidence>
<evidence type="ECO:0000256" key="6">
    <source>
        <dbReference type="ARBA" id="ARBA00023134"/>
    </source>
</evidence>
<keyword evidence="11" id="KW-1185">Reference proteome</keyword>
<dbReference type="InterPro" id="IPR025877">
    <property type="entry name" value="MobA-like_NTP_Trfase"/>
</dbReference>
<evidence type="ECO:0000313" key="11">
    <source>
        <dbReference type="Proteomes" id="UP000226442"/>
    </source>
</evidence>
<dbReference type="OrthoDB" id="9788394at2"/>
<comment type="domain">
    <text evidence="8">The N-terminal domain determines nucleotide recognition and specific binding, while the C-terminal domain determines the specific binding to the target protein.</text>
</comment>
<dbReference type="RefSeq" id="WP_096830299.1">
    <property type="nucleotide sequence ID" value="NZ_NXIB02000070.1"/>
</dbReference>
<proteinExistence type="inferred from homology"/>
<comment type="catalytic activity">
    <reaction evidence="8">
        <text>Mo-molybdopterin + GTP + H(+) = Mo-molybdopterin guanine dinucleotide + diphosphate</text>
        <dbReference type="Rhea" id="RHEA:34243"/>
        <dbReference type="ChEBI" id="CHEBI:15378"/>
        <dbReference type="ChEBI" id="CHEBI:33019"/>
        <dbReference type="ChEBI" id="CHEBI:37565"/>
        <dbReference type="ChEBI" id="CHEBI:71302"/>
        <dbReference type="ChEBI" id="CHEBI:71310"/>
        <dbReference type="EC" id="2.7.7.77"/>
    </reaction>
</comment>
<evidence type="ECO:0000256" key="7">
    <source>
        <dbReference type="ARBA" id="ARBA00023150"/>
    </source>
</evidence>
<dbReference type="GO" id="GO:0006777">
    <property type="term" value="P:Mo-molybdopterin cofactor biosynthetic process"/>
    <property type="evidence" value="ECO:0007669"/>
    <property type="project" value="UniProtKB-KW"/>
</dbReference>
<sequence>MTNDKISVIVLAGGKSSRMGRDKALLEIEGKSLLLRSCEVATNLTSEVYVLTAWPDRYRSTFSKKCQFMVEYNPGAGPLIALTQGLTQITTEWILLLACDLPLLDAQIIQHWASHLTAVPPSTLAVVPYQNSRWEPLCGFYRQQSLSSLQSFIEHGGRSFQVWLNQIAVVPLSVGEREAVMLSNCNTLEEFEQLNKLGMGNWESGIGHGV</sequence>
<keyword evidence="1 8" id="KW-0963">Cytoplasm</keyword>